<dbReference type="Pfam" id="PF13602">
    <property type="entry name" value="ADH_zinc_N_2"/>
    <property type="match status" value="1"/>
</dbReference>
<dbReference type="SUPFAM" id="SSF50129">
    <property type="entry name" value="GroES-like"/>
    <property type="match status" value="1"/>
</dbReference>
<evidence type="ECO:0000259" key="2">
    <source>
        <dbReference type="SMART" id="SM00829"/>
    </source>
</evidence>
<gene>
    <name evidence="3" type="ORF">HEQ44_06715</name>
</gene>
<evidence type="ECO:0000256" key="1">
    <source>
        <dbReference type="ARBA" id="ARBA00023002"/>
    </source>
</evidence>
<dbReference type="InterPro" id="IPR002364">
    <property type="entry name" value="Quin_OxRdtase/zeta-crystal_CS"/>
</dbReference>
<keyword evidence="1" id="KW-0560">Oxidoreductase</keyword>
<dbReference type="RefSeq" id="WP_168849574.1">
    <property type="nucleotide sequence ID" value="NZ_JAAVSD010000015.1"/>
</dbReference>
<evidence type="ECO:0000313" key="3">
    <source>
        <dbReference type="EMBL" id="NLR29875.1"/>
    </source>
</evidence>
<dbReference type="PANTHER" id="PTHR11695">
    <property type="entry name" value="ALCOHOL DEHYDROGENASE RELATED"/>
    <property type="match status" value="1"/>
</dbReference>
<organism evidence="3 4">
    <name type="scientific">Levilactobacillus tujiorum</name>
    <dbReference type="NCBI Taxonomy" id="2912243"/>
    <lineage>
        <taxon>Bacteria</taxon>
        <taxon>Bacillati</taxon>
        <taxon>Bacillota</taxon>
        <taxon>Bacilli</taxon>
        <taxon>Lactobacillales</taxon>
        <taxon>Lactobacillaceae</taxon>
        <taxon>Levilactobacillus</taxon>
    </lineage>
</organism>
<dbReference type="SMART" id="SM00829">
    <property type="entry name" value="PKS_ER"/>
    <property type="match status" value="1"/>
</dbReference>
<accession>A0ABX1L4C3</accession>
<dbReference type="EMBL" id="JAAVSD010000015">
    <property type="protein sequence ID" value="NLR29875.1"/>
    <property type="molecule type" value="Genomic_DNA"/>
</dbReference>
<dbReference type="InterPro" id="IPR020843">
    <property type="entry name" value="ER"/>
</dbReference>
<keyword evidence="4" id="KW-1185">Reference proteome</keyword>
<dbReference type="PROSITE" id="PS01162">
    <property type="entry name" value="QOR_ZETA_CRYSTAL"/>
    <property type="match status" value="1"/>
</dbReference>
<evidence type="ECO:0000313" key="4">
    <source>
        <dbReference type="Proteomes" id="UP000707477"/>
    </source>
</evidence>
<dbReference type="Gene3D" id="3.90.180.10">
    <property type="entry name" value="Medium-chain alcohol dehydrogenases, catalytic domain"/>
    <property type="match status" value="1"/>
</dbReference>
<dbReference type="InterPro" id="IPR013154">
    <property type="entry name" value="ADH-like_N"/>
</dbReference>
<dbReference type="Pfam" id="PF08240">
    <property type="entry name" value="ADH_N"/>
    <property type="match status" value="1"/>
</dbReference>
<dbReference type="Gene3D" id="3.40.50.720">
    <property type="entry name" value="NAD(P)-binding Rossmann-like Domain"/>
    <property type="match status" value="1"/>
</dbReference>
<sequence length="338" mass="37225">MTNTMQAAQINHYHQNQLVIQPTPLPRLQANDVLVKIMAASINPLDLKIMAGGLKLILPYQMPLTLGNDFAGEVVAVGPNVTQFKIGDAVYGRPRKSRIGTFAEYLAVNAEDIALKPQNLDYQQAAALPLVGLTSYQALHDLMDLHPGQKVLIQGGAGGIGTLAIQLAKSMGTFVATTASRKNFELVTTLGADRVIDYHTENFAEVLSDYDAVFDTRGGHTLEQAFRVVKPGGHVVSISGLPTAQFAKDYGLPRWKQALFGLASHQLMRLARQSQATYHFLFMWPSGQELQLLTNLVERQTLRPLIDRVFTFDHLNQALDYSRKGHARGKVVINIGER</sequence>
<name>A0ABX1L4C3_9LACO</name>
<dbReference type="PANTHER" id="PTHR11695:SF294">
    <property type="entry name" value="RETICULON-4-INTERACTING PROTEIN 1, MITOCHONDRIAL"/>
    <property type="match status" value="1"/>
</dbReference>
<protein>
    <submittedName>
        <fullName evidence="3">NADP-dependent oxidoreductase</fullName>
    </submittedName>
</protein>
<dbReference type="InterPro" id="IPR011032">
    <property type="entry name" value="GroES-like_sf"/>
</dbReference>
<feature type="domain" description="Enoyl reductase (ER)" evidence="2">
    <location>
        <begin position="14"/>
        <end position="333"/>
    </location>
</feature>
<dbReference type="InterPro" id="IPR050700">
    <property type="entry name" value="YIM1/Zinc_Alcohol_DH_Fams"/>
</dbReference>
<dbReference type="InterPro" id="IPR036291">
    <property type="entry name" value="NAD(P)-bd_dom_sf"/>
</dbReference>
<dbReference type="SUPFAM" id="SSF51735">
    <property type="entry name" value="NAD(P)-binding Rossmann-fold domains"/>
    <property type="match status" value="1"/>
</dbReference>
<reference evidence="3 4" key="1">
    <citation type="submission" date="2020-03" db="EMBL/GenBank/DDBJ databases">
        <authorList>
            <person name="Zhang Z."/>
            <person name="Guo Z."/>
            <person name="Hou Q."/>
            <person name="Shen X."/>
        </authorList>
    </citation>
    <scope>NUCLEOTIDE SEQUENCE [LARGE SCALE GENOMIC DNA]</scope>
    <source>
        <strain evidence="3 4">HBUAS51329</strain>
    </source>
</reference>
<dbReference type="Proteomes" id="UP000707477">
    <property type="component" value="Unassembled WGS sequence"/>
</dbReference>
<dbReference type="CDD" id="cd05289">
    <property type="entry name" value="MDR_like_2"/>
    <property type="match status" value="1"/>
</dbReference>
<proteinExistence type="predicted"/>
<comment type="caution">
    <text evidence="3">The sequence shown here is derived from an EMBL/GenBank/DDBJ whole genome shotgun (WGS) entry which is preliminary data.</text>
</comment>